<comment type="caution">
    <text evidence="3">The sequence shown here is derived from an EMBL/GenBank/DDBJ whole genome shotgun (WGS) entry which is preliminary data.</text>
</comment>
<dbReference type="InterPro" id="IPR032174">
    <property type="entry name" value="Aquarius_N"/>
</dbReference>
<evidence type="ECO:0000259" key="2">
    <source>
        <dbReference type="Pfam" id="PF16399"/>
    </source>
</evidence>
<gene>
    <name evidence="3" type="ORF">SLS56_003275</name>
</gene>
<sequence>MATMELDTQSRSRNGSIVPVTHARPTVADLNGENHYAQVARKHWLDSSKPPKVRPQVVKDELWDSLEKDDFPYASLLILENLQLLEKYLWPGYTDDASNHHVLLLALLVNVKRRENLASWGK</sequence>
<feature type="region of interest" description="Disordered" evidence="1">
    <location>
        <begin position="1"/>
        <end position="24"/>
    </location>
</feature>
<dbReference type="Proteomes" id="UP001521116">
    <property type="component" value="Unassembled WGS sequence"/>
</dbReference>
<evidence type="ECO:0000256" key="1">
    <source>
        <dbReference type="SAM" id="MobiDB-lite"/>
    </source>
</evidence>
<feature type="domain" description="RNA helicase aquarius N-terminal" evidence="2">
    <location>
        <begin position="36"/>
        <end position="121"/>
    </location>
</feature>
<dbReference type="Pfam" id="PF16399">
    <property type="entry name" value="Aquarius_N_1st"/>
    <property type="match status" value="1"/>
</dbReference>
<feature type="compositionally biased region" description="Polar residues" evidence="1">
    <location>
        <begin position="1"/>
        <end position="15"/>
    </location>
</feature>
<evidence type="ECO:0000313" key="4">
    <source>
        <dbReference type="Proteomes" id="UP001521116"/>
    </source>
</evidence>
<organism evidence="3 4">
    <name type="scientific">Neofusicoccum ribis</name>
    <dbReference type="NCBI Taxonomy" id="45134"/>
    <lineage>
        <taxon>Eukaryota</taxon>
        <taxon>Fungi</taxon>
        <taxon>Dikarya</taxon>
        <taxon>Ascomycota</taxon>
        <taxon>Pezizomycotina</taxon>
        <taxon>Dothideomycetes</taxon>
        <taxon>Dothideomycetes incertae sedis</taxon>
        <taxon>Botryosphaeriales</taxon>
        <taxon>Botryosphaeriaceae</taxon>
        <taxon>Neofusicoccum</taxon>
    </lineage>
</organism>
<dbReference type="EMBL" id="JAJVDC020000026">
    <property type="protein sequence ID" value="KAL1632785.1"/>
    <property type="molecule type" value="Genomic_DNA"/>
</dbReference>
<accession>A0ABR3SZN5</accession>
<name>A0ABR3SZN5_9PEZI</name>
<reference evidence="3 4" key="1">
    <citation type="submission" date="2024-02" db="EMBL/GenBank/DDBJ databases">
        <title>De novo assembly and annotation of 12 fungi associated with fruit tree decline syndrome in Ontario, Canada.</title>
        <authorList>
            <person name="Sulman M."/>
            <person name="Ellouze W."/>
            <person name="Ilyukhin E."/>
        </authorList>
    </citation>
    <scope>NUCLEOTIDE SEQUENCE [LARGE SCALE GENOMIC DNA]</scope>
    <source>
        <strain evidence="3 4">M1-105</strain>
    </source>
</reference>
<protein>
    <recommendedName>
        <fullName evidence="2">RNA helicase aquarius N-terminal domain-containing protein</fullName>
    </recommendedName>
</protein>
<proteinExistence type="predicted"/>
<keyword evidence="4" id="KW-1185">Reference proteome</keyword>
<evidence type="ECO:0000313" key="3">
    <source>
        <dbReference type="EMBL" id="KAL1632785.1"/>
    </source>
</evidence>